<proteinExistence type="predicted"/>
<gene>
    <name evidence="2" type="ORF">Mtai_v1c18300</name>
</gene>
<evidence type="ECO:0000313" key="2">
    <source>
        <dbReference type="EMBL" id="AWR87064.1"/>
    </source>
</evidence>
<protein>
    <recommendedName>
        <fullName evidence="4">DUF1641 domain-containing protein</fullName>
    </recommendedName>
</protein>
<feature type="region of interest" description="Disordered" evidence="1">
    <location>
        <begin position="1"/>
        <end position="31"/>
    </location>
</feature>
<evidence type="ECO:0000256" key="1">
    <source>
        <dbReference type="SAM" id="MobiDB-lite"/>
    </source>
</evidence>
<organism evidence="2 3">
    <name type="scientific">Meiothermus taiwanensis WR-220</name>
    <dbReference type="NCBI Taxonomy" id="1339250"/>
    <lineage>
        <taxon>Bacteria</taxon>
        <taxon>Thermotogati</taxon>
        <taxon>Deinococcota</taxon>
        <taxon>Deinococci</taxon>
        <taxon>Thermales</taxon>
        <taxon>Thermaceae</taxon>
        <taxon>Meiothermus</taxon>
    </lineage>
</organism>
<reference evidence="2 3" key="1">
    <citation type="submission" date="2017-05" db="EMBL/GenBank/DDBJ databases">
        <title>Complete genome sequence of Meiothermus taiwanensis WR-220.</title>
        <authorList>
            <person name="Wu W.-L."/>
            <person name="Lo W.-S."/>
            <person name="Kuo C.-H."/>
            <person name="Wu S.-H."/>
        </authorList>
    </citation>
    <scope>NUCLEOTIDE SEQUENCE [LARGE SCALE GENOMIC DNA]</scope>
    <source>
        <strain evidence="2 3">WR-220</strain>
    </source>
</reference>
<evidence type="ECO:0008006" key="4">
    <source>
        <dbReference type="Google" id="ProtNLM"/>
    </source>
</evidence>
<dbReference type="Proteomes" id="UP000263013">
    <property type="component" value="Chromosome"/>
</dbReference>
<evidence type="ECO:0000313" key="3">
    <source>
        <dbReference type="Proteomes" id="UP000263013"/>
    </source>
</evidence>
<sequence length="179" mass="19447">MKMRLVKASVKASPRRHQIQANKPQSIDEPGAQAQAKAMTAGLDEAEVEAVVSTTGPDHWLKRVLETLGKHPDILLTLVRVLLPQARVAAVGGRLLGLAKLLELVVKAPQPWMARPVAKNTTQYAGKLVEVIHKNPELGQMLLEALGQVPVPPRLAPVHRLLQGMLEFVLKNKDGQGKA</sequence>
<dbReference type="EMBL" id="CP021130">
    <property type="protein sequence ID" value="AWR87064.1"/>
    <property type="molecule type" value="Genomic_DNA"/>
</dbReference>
<accession>A0ABM6WJB4</accession>
<name>A0ABM6WJB4_9DEIN</name>
<dbReference type="RefSeq" id="WP_027887931.1">
    <property type="nucleotide sequence ID" value="NZ_CP021130.1"/>
</dbReference>
<keyword evidence="3" id="KW-1185">Reference proteome</keyword>